<keyword evidence="2" id="KW-1185">Reference proteome</keyword>
<gene>
    <name evidence="1" type="ORF">BKA19_1576</name>
</gene>
<comment type="caution">
    <text evidence="1">The sequence shown here is derived from an EMBL/GenBank/DDBJ whole genome shotgun (WGS) entry which is preliminary data.</text>
</comment>
<organism evidence="1 2">
    <name type="scientific">Blastococcus saxobsidens</name>
    <dbReference type="NCBI Taxonomy" id="138336"/>
    <lineage>
        <taxon>Bacteria</taxon>
        <taxon>Bacillati</taxon>
        <taxon>Actinomycetota</taxon>
        <taxon>Actinomycetes</taxon>
        <taxon>Geodermatophilales</taxon>
        <taxon>Geodermatophilaceae</taxon>
        <taxon>Blastococcus</taxon>
    </lineage>
</organism>
<evidence type="ECO:0000313" key="2">
    <source>
        <dbReference type="Proteomes" id="UP000292507"/>
    </source>
</evidence>
<dbReference type="RefSeq" id="WP_104529874.1">
    <property type="nucleotide sequence ID" value="NZ_POQT01000036.1"/>
</dbReference>
<dbReference type="Proteomes" id="UP000292507">
    <property type="component" value="Unassembled WGS sequence"/>
</dbReference>
<dbReference type="AlphaFoldDB" id="A0A4Q7Y4T8"/>
<dbReference type="OrthoDB" id="4462506at2"/>
<accession>A0A4Q7Y4T8</accession>
<dbReference type="InterPro" id="IPR024486">
    <property type="entry name" value="DUF2617"/>
</dbReference>
<reference evidence="1 2" key="1">
    <citation type="submission" date="2019-02" db="EMBL/GenBank/DDBJ databases">
        <title>Sequencing the genomes of 1000 actinobacteria strains.</title>
        <authorList>
            <person name="Klenk H.-P."/>
        </authorList>
    </citation>
    <scope>NUCLEOTIDE SEQUENCE [LARGE SCALE GENOMIC DNA]</scope>
    <source>
        <strain evidence="1 2">DSM 44509</strain>
    </source>
</reference>
<name>A0A4Q7Y4T8_9ACTN</name>
<proteinExistence type="predicted"/>
<dbReference type="EMBL" id="SHKV01000001">
    <property type="protein sequence ID" value="RZU31892.1"/>
    <property type="molecule type" value="Genomic_DNA"/>
</dbReference>
<protein>
    <submittedName>
        <fullName evidence="1">Uncharacterized protein DUF2617</fullName>
    </submittedName>
</protein>
<evidence type="ECO:0000313" key="1">
    <source>
        <dbReference type="EMBL" id="RZU31892.1"/>
    </source>
</evidence>
<dbReference type="Pfam" id="PF10936">
    <property type="entry name" value="DUF2617"/>
    <property type="match status" value="1"/>
</dbReference>
<sequence length="169" mass="17510">MSLHLLDVEPRDVVAAALGLVLDRPAPRPLAELRLADGAGGEIALGVLGASHVVTALAGGRRLTEEVSCDAVGAGGEPLPRHHRTGGYELSSTVARVGRAELDATADRLRARAAGEPGWLLGAFPGSTGALTALTAEPLPGGGWTWETWHLYPDGDAGDVVTTRSRWNP</sequence>